<dbReference type="RefSeq" id="WP_195004463.1">
    <property type="nucleotide sequence ID" value="NZ_JADLQN010000006.1"/>
</dbReference>
<dbReference type="EMBL" id="JADLQN010000006">
    <property type="protein sequence ID" value="MBF6357620.1"/>
    <property type="molecule type" value="Genomic_DNA"/>
</dbReference>
<evidence type="ECO:0000313" key="2">
    <source>
        <dbReference type="Proteomes" id="UP000707731"/>
    </source>
</evidence>
<proteinExistence type="predicted"/>
<name>A0ABS0DHL1_9NOCA</name>
<dbReference type="Proteomes" id="UP000707731">
    <property type="component" value="Unassembled WGS sequence"/>
</dbReference>
<sequence length="59" mass="6304">MKKWSTLGTSSITSEVPTLDQLEQQVYFLTATPASDEATAANPEGGMNAVVVPRTVYNS</sequence>
<gene>
    <name evidence="1" type="ORF">IU449_24250</name>
</gene>
<keyword evidence="2" id="KW-1185">Reference proteome</keyword>
<comment type="caution">
    <text evidence="1">The sequence shown here is derived from an EMBL/GenBank/DDBJ whole genome shotgun (WGS) entry which is preliminary data.</text>
</comment>
<protein>
    <submittedName>
        <fullName evidence="1">Uncharacterized protein</fullName>
    </submittedName>
</protein>
<organism evidence="1 2">
    <name type="scientific">Nocardia higoensis</name>
    <dbReference type="NCBI Taxonomy" id="228599"/>
    <lineage>
        <taxon>Bacteria</taxon>
        <taxon>Bacillati</taxon>
        <taxon>Actinomycetota</taxon>
        <taxon>Actinomycetes</taxon>
        <taxon>Mycobacteriales</taxon>
        <taxon>Nocardiaceae</taxon>
        <taxon>Nocardia</taxon>
    </lineage>
</organism>
<reference evidence="1 2" key="1">
    <citation type="submission" date="2020-10" db="EMBL/GenBank/DDBJ databases">
        <title>Identification of Nocardia species via Next-generation sequencing and recognition of intraspecies genetic diversity.</title>
        <authorList>
            <person name="Li P."/>
            <person name="Li P."/>
            <person name="Lu B."/>
        </authorList>
    </citation>
    <scope>NUCLEOTIDE SEQUENCE [LARGE SCALE GENOMIC DNA]</scope>
    <source>
        <strain evidence="1 2">BJ06-0143</strain>
    </source>
</reference>
<evidence type="ECO:0000313" key="1">
    <source>
        <dbReference type="EMBL" id="MBF6357620.1"/>
    </source>
</evidence>
<accession>A0ABS0DHL1</accession>